<dbReference type="STRING" id="543379.A0A232EI82"/>
<dbReference type="PANTHER" id="PTHR48043:SF145">
    <property type="entry name" value="FI06409P-RELATED"/>
    <property type="match status" value="1"/>
</dbReference>
<name>A0A232EI82_9HYME</name>
<evidence type="ECO:0000313" key="6">
    <source>
        <dbReference type="EMBL" id="OXU18066.1"/>
    </source>
</evidence>
<keyword evidence="4" id="KW-0812">Transmembrane</keyword>
<dbReference type="AlphaFoldDB" id="A0A232EI82"/>
<evidence type="ECO:0000256" key="2">
    <source>
        <dbReference type="ARBA" id="ARBA00022676"/>
    </source>
</evidence>
<keyword evidence="7" id="KW-1185">Reference proteome</keyword>
<dbReference type="SUPFAM" id="SSF53756">
    <property type="entry name" value="UDP-Glycosyltransferase/glycogen phosphorylase"/>
    <property type="match status" value="1"/>
</dbReference>
<dbReference type="Pfam" id="PF00201">
    <property type="entry name" value="UDPGT"/>
    <property type="match status" value="1"/>
</dbReference>
<dbReference type="Proteomes" id="UP000215335">
    <property type="component" value="Unassembled WGS sequence"/>
</dbReference>
<evidence type="ECO:0000256" key="4">
    <source>
        <dbReference type="SAM" id="Phobius"/>
    </source>
</evidence>
<dbReference type="CDD" id="cd03784">
    <property type="entry name" value="GT1_Gtf-like"/>
    <property type="match status" value="1"/>
</dbReference>
<accession>A0A232EI82</accession>
<dbReference type="FunFam" id="3.40.50.2000:FF:000050">
    <property type="entry name" value="UDP-glucuronosyltransferase"/>
    <property type="match status" value="1"/>
</dbReference>
<dbReference type="GO" id="GO:0008194">
    <property type="term" value="F:UDP-glycosyltransferase activity"/>
    <property type="evidence" value="ECO:0007669"/>
    <property type="project" value="InterPro"/>
</dbReference>
<gene>
    <name evidence="6" type="ORF">TSAR_012911</name>
</gene>
<feature type="transmembrane region" description="Helical" evidence="4">
    <location>
        <begin position="481"/>
        <end position="508"/>
    </location>
</feature>
<keyword evidence="4" id="KW-0472">Membrane</keyword>
<dbReference type="InterPro" id="IPR002213">
    <property type="entry name" value="UDP_glucos_trans"/>
</dbReference>
<keyword evidence="5" id="KW-0732">Signal</keyword>
<dbReference type="InterPro" id="IPR050271">
    <property type="entry name" value="UDP-glycosyltransferase"/>
</dbReference>
<keyword evidence="4" id="KW-1133">Transmembrane helix</keyword>
<protein>
    <recommendedName>
        <fullName evidence="8">UDP-glucuronosyltransferase</fullName>
    </recommendedName>
</protein>
<evidence type="ECO:0000256" key="1">
    <source>
        <dbReference type="ARBA" id="ARBA00009995"/>
    </source>
</evidence>
<keyword evidence="2" id="KW-0328">Glycosyltransferase</keyword>
<keyword evidence="3" id="KW-0808">Transferase</keyword>
<dbReference type="OrthoDB" id="5835829at2759"/>
<reference evidence="6 7" key="1">
    <citation type="journal article" date="2017" name="Curr. Biol.">
        <title>The Evolution of Venom by Co-option of Single-Copy Genes.</title>
        <authorList>
            <person name="Martinson E.O."/>
            <person name="Mrinalini"/>
            <person name="Kelkar Y.D."/>
            <person name="Chang C.H."/>
            <person name="Werren J.H."/>
        </authorList>
    </citation>
    <scope>NUCLEOTIDE SEQUENCE [LARGE SCALE GENOMIC DNA]</scope>
    <source>
        <strain evidence="6 7">Alberta</strain>
        <tissue evidence="6">Whole body</tissue>
    </source>
</reference>
<evidence type="ECO:0000256" key="3">
    <source>
        <dbReference type="ARBA" id="ARBA00022679"/>
    </source>
</evidence>
<dbReference type="Gene3D" id="3.40.50.2000">
    <property type="entry name" value="Glycogen Phosphorylase B"/>
    <property type="match status" value="1"/>
</dbReference>
<proteinExistence type="inferred from homology"/>
<dbReference type="EMBL" id="NNAY01004309">
    <property type="protein sequence ID" value="OXU18066.1"/>
    <property type="molecule type" value="Genomic_DNA"/>
</dbReference>
<evidence type="ECO:0000256" key="5">
    <source>
        <dbReference type="SAM" id="SignalP"/>
    </source>
</evidence>
<sequence>MLRSVIVLLLSSVIISQVSGYRILGIFPLNSRSHEMMFEALMKGLAKRGHQVDVVTHFSVKNPPKNYKTVVNLAGTMETLVNNFTIDFALSVRGDVGYHVATTFGNRLCNLLALKEMQDLIHNPPNDPPYDVLITEAFGSTCFMGIAHHFNIPIVAASSAVEYPWVSDFTGNNDNPAVVPNALYMAFGQLNFWQRLENTILYHKEVMNYHSLTDKFQTDIMRKYINPNIPNIREVERSVALTLVNSHPILFGVKSVLPTVVQTAGLHIEENDATLPQDLKKWMDESKDGVVYFTFGSMVIIETLPVDKLKALYSSFAKISPVRVLMKIADKTKLPPGLPNNILTLPWIPQQPILGKFNCLTHNNTKAFMTHGGLMGSQEALYYGIPMIGVPIFADQPRNVASFVAKNMSIQLQLEDISEETLDAALKAILFDPKYRMSAKHHSKLFKDNPLSSMDTADFWIEYIIRNGPHVLRPPSLNLTWWQLALLDVYAFIILASVMAKLVLYYALKFILQKFGIFTKSNEIRNEKKRN</sequence>
<feature type="signal peptide" evidence="5">
    <location>
        <begin position="1"/>
        <end position="20"/>
    </location>
</feature>
<organism evidence="6 7">
    <name type="scientific">Trichomalopsis sarcophagae</name>
    <dbReference type="NCBI Taxonomy" id="543379"/>
    <lineage>
        <taxon>Eukaryota</taxon>
        <taxon>Metazoa</taxon>
        <taxon>Ecdysozoa</taxon>
        <taxon>Arthropoda</taxon>
        <taxon>Hexapoda</taxon>
        <taxon>Insecta</taxon>
        <taxon>Pterygota</taxon>
        <taxon>Neoptera</taxon>
        <taxon>Endopterygota</taxon>
        <taxon>Hymenoptera</taxon>
        <taxon>Apocrita</taxon>
        <taxon>Proctotrupomorpha</taxon>
        <taxon>Chalcidoidea</taxon>
        <taxon>Pteromalidae</taxon>
        <taxon>Pteromalinae</taxon>
        <taxon>Trichomalopsis</taxon>
    </lineage>
</organism>
<dbReference type="PANTHER" id="PTHR48043">
    <property type="entry name" value="EG:EG0003.4 PROTEIN-RELATED"/>
    <property type="match status" value="1"/>
</dbReference>
<comment type="similarity">
    <text evidence="1">Belongs to the UDP-glycosyltransferase family.</text>
</comment>
<feature type="chain" id="PRO_5012601808" description="UDP-glucuronosyltransferase" evidence="5">
    <location>
        <begin position="21"/>
        <end position="531"/>
    </location>
</feature>
<comment type="caution">
    <text evidence="6">The sequence shown here is derived from an EMBL/GenBank/DDBJ whole genome shotgun (WGS) entry which is preliminary data.</text>
</comment>
<evidence type="ECO:0008006" key="8">
    <source>
        <dbReference type="Google" id="ProtNLM"/>
    </source>
</evidence>
<evidence type="ECO:0000313" key="7">
    <source>
        <dbReference type="Proteomes" id="UP000215335"/>
    </source>
</evidence>